<dbReference type="Pfam" id="PF03886">
    <property type="entry name" value="ABC_trans_aux"/>
    <property type="match status" value="1"/>
</dbReference>
<evidence type="ECO:0000313" key="2">
    <source>
        <dbReference type="EMBL" id="ABC82908.1"/>
    </source>
</evidence>
<name>Q2IEA0_ANADE</name>
<dbReference type="AlphaFoldDB" id="Q2IEA0"/>
<dbReference type="HOGENOM" id="CLU_096001_2_1_7"/>
<feature type="domain" description="ABC-type transport auxiliary lipoprotein component" evidence="1">
    <location>
        <begin position="30"/>
        <end position="187"/>
    </location>
</feature>
<reference evidence="2" key="1">
    <citation type="submission" date="2006-01" db="EMBL/GenBank/DDBJ databases">
        <title>Complete sequence of Anaeromyxobacter dehalogenans 2CP-C.</title>
        <authorList>
            <consortium name="US DOE Joint Genome Institute"/>
            <person name="Copeland A."/>
            <person name="Lucas S."/>
            <person name="Lapidus A."/>
            <person name="Barry K."/>
            <person name="Detter J.C."/>
            <person name="Glavina T."/>
            <person name="Hammon N."/>
            <person name="Israni S."/>
            <person name="Pitluck S."/>
            <person name="Brettin T."/>
            <person name="Bruce D."/>
            <person name="Han C."/>
            <person name="Tapia R."/>
            <person name="Gilna P."/>
            <person name="Kiss H."/>
            <person name="Schmutz J."/>
            <person name="Larimer F."/>
            <person name="Land M."/>
            <person name="Kyrpides N."/>
            <person name="Anderson I."/>
            <person name="Sanford R.A."/>
            <person name="Ritalahti K.M."/>
            <person name="Thomas H.S."/>
            <person name="Kirby J.R."/>
            <person name="Zhulin I.B."/>
            <person name="Loeffler F.E."/>
            <person name="Richardson P."/>
        </authorList>
    </citation>
    <scope>NUCLEOTIDE SEQUENCE</scope>
    <source>
        <strain evidence="2">2CP-C</strain>
    </source>
</reference>
<dbReference type="InterPro" id="IPR005586">
    <property type="entry name" value="ABC_trans_aux"/>
</dbReference>
<dbReference type="PROSITE" id="PS51257">
    <property type="entry name" value="PROKAR_LIPOPROTEIN"/>
    <property type="match status" value="1"/>
</dbReference>
<gene>
    <name evidence="2" type="ordered locus">Adeh_3139</name>
</gene>
<organism evidence="2 3">
    <name type="scientific">Anaeromyxobacter dehalogenans (strain 2CP-C)</name>
    <dbReference type="NCBI Taxonomy" id="290397"/>
    <lineage>
        <taxon>Bacteria</taxon>
        <taxon>Pseudomonadati</taxon>
        <taxon>Myxococcota</taxon>
        <taxon>Myxococcia</taxon>
        <taxon>Myxococcales</taxon>
        <taxon>Cystobacterineae</taxon>
        <taxon>Anaeromyxobacteraceae</taxon>
        <taxon>Anaeromyxobacter</taxon>
    </lineage>
</organism>
<dbReference type="RefSeq" id="WP_011422190.1">
    <property type="nucleotide sequence ID" value="NC_007760.1"/>
</dbReference>
<accession>Q2IEA0</accession>
<dbReference type="KEGG" id="ade:Adeh_3139"/>
<dbReference type="Gene3D" id="3.40.50.10610">
    <property type="entry name" value="ABC-type transport auxiliary lipoprotein component"/>
    <property type="match status" value="1"/>
</dbReference>
<proteinExistence type="predicted"/>
<dbReference type="STRING" id="290397.Adeh_3139"/>
<evidence type="ECO:0000259" key="1">
    <source>
        <dbReference type="Pfam" id="PF03886"/>
    </source>
</evidence>
<dbReference type="SUPFAM" id="SSF159594">
    <property type="entry name" value="XCC0632-like"/>
    <property type="match status" value="1"/>
</dbReference>
<dbReference type="eggNOG" id="COG3009">
    <property type="taxonomic scope" value="Bacteria"/>
</dbReference>
<dbReference type="Proteomes" id="UP000001935">
    <property type="component" value="Chromosome"/>
</dbReference>
<dbReference type="EMBL" id="CP000251">
    <property type="protein sequence ID" value="ABC82908.1"/>
    <property type="molecule type" value="Genomic_DNA"/>
</dbReference>
<evidence type="ECO:0000313" key="3">
    <source>
        <dbReference type="Proteomes" id="UP000001935"/>
    </source>
</evidence>
<sequence>MRPPTALAAALALLCGCVPLGPRPDRTRYYALEARAAAPPAGAIPVGAVGLGPVRLPAYLDRPELVTRGEGARVDVAGDERWAAPLDGLFVAALAEDLRAAVPAREVVAWPWRAGAAPEWAVSVDVLRFERAPDGTAVLEARWALRRGTEVVERGVTRTRERPRATGTAASVEALSDCVGGLASEIAAAAARRRASPMAR</sequence>
<protein>
    <recommendedName>
        <fullName evidence="1">ABC-type transport auxiliary lipoprotein component domain-containing protein</fullName>
    </recommendedName>
</protein>